<organism evidence="1 2">
    <name type="scientific">Candidatus Eisenbergiella stercorigallinarum</name>
    <dbReference type="NCBI Taxonomy" id="2838557"/>
    <lineage>
        <taxon>Bacteria</taxon>
        <taxon>Bacillati</taxon>
        <taxon>Bacillota</taxon>
        <taxon>Clostridia</taxon>
        <taxon>Lachnospirales</taxon>
        <taxon>Lachnospiraceae</taxon>
        <taxon>Eisenbergiella</taxon>
    </lineage>
</organism>
<gene>
    <name evidence="1" type="ORF">H9912_02410</name>
</gene>
<dbReference type="EMBL" id="DWUW01000067">
    <property type="protein sequence ID" value="HJD30773.1"/>
    <property type="molecule type" value="Genomic_DNA"/>
</dbReference>
<dbReference type="Proteomes" id="UP000823851">
    <property type="component" value="Unassembled WGS sequence"/>
</dbReference>
<name>A0A9D2QW57_9FIRM</name>
<proteinExistence type="predicted"/>
<protein>
    <submittedName>
        <fullName evidence="1">Uncharacterized protein</fullName>
    </submittedName>
</protein>
<evidence type="ECO:0000313" key="2">
    <source>
        <dbReference type="Proteomes" id="UP000823851"/>
    </source>
</evidence>
<reference evidence="1" key="2">
    <citation type="submission" date="2021-04" db="EMBL/GenBank/DDBJ databases">
        <authorList>
            <person name="Gilroy R."/>
        </authorList>
    </citation>
    <scope>NUCLEOTIDE SEQUENCE</scope>
    <source>
        <strain evidence="1">ChiHjej8B7-25341</strain>
    </source>
</reference>
<evidence type="ECO:0000313" key="1">
    <source>
        <dbReference type="EMBL" id="HJD30773.1"/>
    </source>
</evidence>
<comment type="caution">
    <text evidence="1">The sequence shown here is derived from an EMBL/GenBank/DDBJ whole genome shotgun (WGS) entry which is preliminary data.</text>
</comment>
<accession>A0A9D2QW57</accession>
<dbReference type="AlphaFoldDB" id="A0A9D2QW57"/>
<reference evidence="1" key="1">
    <citation type="journal article" date="2021" name="PeerJ">
        <title>Extensive microbial diversity within the chicken gut microbiome revealed by metagenomics and culture.</title>
        <authorList>
            <person name="Gilroy R."/>
            <person name="Ravi A."/>
            <person name="Getino M."/>
            <person name="Pursley I."/>
            <person name="Horton D.L."/>
            <person name="Alikhan N.F."/>
            <person name="Baker D."/>
            <person name="Gharbi K."/>
            <person name="Hall N."/>
            <person name="Watson M."/>
            <person name="Adriaenssens E.M."/>
            <person name="Foster-Nyarko E."/>
            <person name="Jarju S."/>
            <person name="Secka A."/>
            <person name="Antonio M."/>
            <person name="Oren A."/>
            <person name="Chaudhuri R.R."/>
            <person name="La Ragione R."/>
            <person name="Hildebrand F."/>
            <person name="Pallen M.J."/>
        </authorList>
    </citation>
    <scope>NUCLEOTIDE SEQUENCE</scope>
    <source>
        <strain evidence="1">ChiHjej8B7-25341</strain>
    </source>
</reference>
<feature type="non-terminal residue" evidence="1">
    <location>
        <position position="76"/>
    </location>
</feature>
<sequence>MIEIIRAACYNDYASRHASTECEKSKFFFRIRITMYERILTDFDIRTIMDSGQVFRIRPLLRDGAPASGAETGSSP</sequence>